<dbReference type="PROSITE" id="PS51832">
    <property type="entry name" value="HD_GYP"/>
    <property type="match status" value="1"/>
</dbReference>
<keyword evidence="1" id="KW-0902">Two-component regulatory system</keyword>
<sequence>MHRQTIAAQVIPDGDALQEFIDALRDYVPSMERNIAQLRSSPDNKELINSLFRTLHNVKGDAAMCRVDLAVAIVHPLETVLDRVRHGSLPFTDQLADVVLLTIDRLELAVASVSSGEELDGLALLPLVNGLERLALAGPANLDDSAAQLIEAVTGFRSASALSVRIVDLASPASARSTAQTDDDLFFFRTLADRLDARSPRFQGRTMRVLRLALETNQIAGYPIDPVQLEAAVCMHDVGMMFLAESTWLKAGALTRAEKAGLRAHPTYAAGLLARMPGWSEAAEMVAQHHEMPDGKGYPAALAAAGICPGAKLLSIIDAFDAIMLRHGEHGRNRSILRAIAEINACDKQFAPQWIECFNRVIRRSVEAR</sequence>
<evidence type="ECO:0000256" key="1">
    <source>
        <dbReference type="ARBA" id="ARBA00023012"/>
    </source>
</evidence>
<keyword evidence="6" id="KW-1185">Reference proteome</keyword>
<reference evidence="6" key="1">
    <citation type="submission" date="2016-06" db="EMBL/GenBank/DDBJ databases">
        <authorList>
            <person name="McIlroy S.J."/>
            <person name="Karst S.M."/>
            <person name="Albertsen M."/>
        </authorList>
    </citation>
    <scope>NUCLEOTIDE SEQUENCE [LARGE SCALE GENOMIC DNA]</scope>
</reference>
<dbReference type="SUPFAM" id="SSF109604">
    <property type="entry name" value="HD-domain/PDEase-like"/>
    <property type="match status" value="1"/>
</dbReference>
<dbReference type="Proteomes" id="UP000199169">
    <property type="component" value="Unassembled WGS sequence"/>
</dbReference>
<evidence type="ECO:0000259" key="3">
    <source>
        <dbReference type="PROSITE" id="PS50894"/>
    </source>
</evidence>
<dbReference type="Pfam" id="PF01627">
    <property type="entry name" value="Hpt"/>
    <property type="match status" value="1"/>
</dbReference>
<dbReference type="CDD" id="cd00077">
    <property type="entry name" value="HDc"/>
    <property type="match status" value="1"/>
</dbReference>
<gene>
    <name evidence="5" type="ORF">ACCAA_330006</name>
</gene>
<dbReference type="PROSITE" id="PS50894">
    <property type="entry name" value="HPT"/>
    <property type="match status" value="1"/>
</dbReference>
<dbReference type="EMBL" id="FLQX01000109">
    <property type="protein sequence ID" value="SBT06404.1"/>
    <property type="molecule type" value="Genomic_DNA"/>
</dbReference>
<dbReference type="RefSeq" id="WP_186407138.1">
    <property type="nucleotide sequence ID" value="NZ_FLQX01000109.1"/>
</dbReference>
<dbReference type="InterPro" id="IPR037522">
    <property type="entry name" value="HD_GYP_dom"/>
</dbReference>
<dbReference type="InterPro" id="IPR008207">
    <property type="entry name" value="Sig_transdc_His_kin_Hpt_dom"/>
</dbReference>
<dbReference type="Pfam" id="PF13487">
    <property type="entry name" value="HD_5"/>
    <property type="match status" value="1"/>
</dbReference>
<dbReference type="GO" id="GO:0004672">
    <property type="term" value="F:protein kinase activity"/>
    <property type="evidence" value="ECO:0007669"/>
    <property type="project" value="UniProtKB-ARBA"/>
</dbReference>
<keyword evidence="5" id="KW-0378">Hydrolase</keyword>
<feature type="domain" description="HPt" evidence="3">
    <location>
        <begin position="9"/>
        <end position="116"/>
    </location>
</feature>
<evidence type="ECO:0000256" key="2">
    <source>
        <dbReference type="PROSITE-ProRule" id="PRU00110"/>
    </source>
</evidence>
<name>A0A1A8XMK4_9PROT</name>
<dbReference type="PANTHER" id="PTHR45228:SF4">
    <property type="entry name" value="LIPOPROTEIN"/>
    <property type="match status" value="1"/>
</dbReference>
<dbReference type="InterPro" id="IPR052020">
    <property type="entry name" value="Cyclic_di-GMP/3'3'-cGAMP_PDE"/>
</dbReference>
<organism evidence="5 6">
    <name type="scientific">Candidatus Accumulibacter aalborgensis</name>
    <dbReference type="NCBI Taxonomy" id="1860102"/>
    <lineage>
        <taxon>Bacteria</taxon>
        <taxon>Pseudomonadati</taxon>
        <taxon>Pseudomonadota</taxon>
        <taxon>Betaproteobacteria</taxon>
        <taxon>Candidatus Accumulibacter</taxon>
    </lineage>
</organism>
<dbReference type="SMART" id="SM00073">
    <property type="entry name" value="HPT"/>
    <property type="match status" value="1"/>
</dbReference>
<dbReference type="AlphaFoldDB" id="A0A1A8XMK4"/>
<dbReference type="Gene3D" id="1.20.120.160">
    <property type="entry name" value="HPT domain"/>
    <property type="match status" value="1"/>
</dbReference>
<dbReference type="GO" id="GO:0008081">
    <property type="term" value="F:phosphoric diester hydrolase activity"/>
    <property type="evidence" value="ECO:0007669"/>
    <property type="project" value="UniProtKB-ARBA"/>
</dbReference>
<dbReference type="SUPFAM" id="SSF47226">
    <property type="entry name" value="Histidine-containing phosphotransfer domain, HPT domain"/>
    <property type="match status" value="1"/>
</dbReference>
<dbReference type="PANTHER" id="PTHR45228">
    <property type="entry name" value="CYCLIC DI-GMP PHOSPHODIESTERASE TM_0186-RELATED"/>
    <property type="match status" value="1"/>
</dbReference>
<proteinExistence type="predicted"/>
<dbReference type="InterPro" id="IPR036641">
    <property type="entry name" value="HPT_dom_sf"/>
</dbReference>
<dbReference type="STRING" id="1860102.ACCAA_330006"/>
<feature type="domain" description="HD-GYP" evidence="4">
    <location>
        <begin position="177"/>
        <end position="369"/>
    </location>
</feature>
<protein>
    <submittedName>
        <fullName evidence="5">Metal dependent phosphohydrolase</fullName>
    </submittedName>
</protein>
<dbReference type="CDD" id="cd00088">
    <property type="entry name" value="HPT"/>
    <property type="match status" value="1"/>
</dbReference>
<dbReference type="GO" id="GO:0000160">
    <property type="term" value="P:phosphorelay signal transduction system"/>
    <property type="evidence" value="ECO:0007669"/>
    <property type="project" value="UniProtKB-KW"/>
</dbReference>
<evidence type="ECO:0000313" key="5">
    <source>
        <dbReference type="EMBL" id="SBT06404.1"/>
    </source>
</evidence>
<dbReference type="Gene3D" id="1.10.3210.10">
    <property type="entry name" value="Hypothetical protein af1432"/>
    <property type="match status" value="1"/>
</dbReference>
<keyword evidence="2" id="KW-0597">Phosphoprotein</keyword>
<feature type="modified residue" description="Phosphohistidine" evidence="2">
    <location>
        <position position="56"/>
    </location>
</feature>
<dbReference type="InterPro" id="IPR003607">
    <property type="entry name" value="HD/PDEase_dom"/>
</dbReference>
<evidence type="ECO:0000259" key="4">
    <source>
        <dbReference type="PROSITE" id="PS51832"/>
    </source>
</evidence>
<evidence type="ECO:0000313" key="6">
    <source>
        <dbReference type="Proteomes" id="UP000199169"/>
    </source>
</evidence>
<accession>A0A1A8XMK4</accession>